<dbReference type="OrthoDB" id="6508429at2759"/>
<comment type="caution">
    <text evidence="2">The sequence shown here is derived from an EMBL/GenBank/DDBJ whole genome shotgun (WGS) entry which is preliminary data.</text>
</comment>
<evidence type="ECO:0000313" key="2">
    <source>
        <dbReference type="EMBL" id="KAH9360295.1"/>
    </source>
</evidence>
<proteinExistence type="predicted"/>
<dbReference type="Proteomes" id="UP000821853">
    <property type="component" value="Chromosome 1"/>
</dbReference>
<feature type="transmembrane region" description="Helical" evidence="1">
    <location>
        <begin position="34"/>
        <end position="58"/>
    </location>
</feature>
<evidence type="ECO:0000256" key="1">
    <source>
        <dbReference type="SAM" id="Phobius"/>
    </source>
</evidence>
<keyword evidence="3" id="KW-1185">Reference proteome</keyword>
<keyword evidence="1" id="KW-1133">Transmembrane helix</keyword>
<sequence>MITSLVRLAGDPWSRRQNPFQVPKLRLHQRYPGVTVLVLGIGGTCIVFSRFIYDVFLYRFFEPKREGREVDLVLLVRQAYFRKEGERPKNLDEALDEQDRIREQRRLEKERQAELASRL</sequence>
<name>A0A9J6FC00_HAELO</name>
<dbReference type="AlphaFoldDB" id="A0A9J6FC00"/>
<gene>
    <name evidence="2" type="ORF">HPB48_005747</name>
</gene>
<organism evidence="2 3">
    <name type="scientific">Haemaphysalis longicornis</name>
    <name type="common">Bush tick</name>
    <dbReference type="NCBI Taxonomy" id="44386"/>
    <lineage>
        <taxon>Eukaryota</taxon>
        <taxon>Metazoa</taxon>
        <taxon>Ecdysozoa</taxon>
        <taxon>Arthropoda</taxon>
        <taxon>Chelicerata</taxon>
        <taxon>Arachnida</taxon>
        <taxon>Acari</taxon>
        <taxon>Parasitiformes</taxon>
        <taxon>Ixodida</taxon>
        <taxon>Ixodoidea</taxon>
        <taxon>Ixodidae</taxon>
        <taxon>Haemaphysalinae</taxon>
        <taxon>Haemaphysalis</taxon>
    </lineage>
</organism>
<keyword evidence="1" id="KW-0472">Membrane</keyword>
<reference evidence="2 3" key="1">
    <citation type="journal article" date="2020" name="Cell">
        <title>Large-Scale Comparative Analyses of Tick Genomes Elucidate Their Genetic Diversity and Vector Capacities.</title>
        <authorList>
            <consortium name="Tick Genome and Microbiome Consortium (TIGMIC)"/>
            <person name="Jia N."/>
            <person name="Wang J."/>
            <person name="Shi W."/>
            <person name="Du L."/>
            <person name="Sun Y."/>
            <person name="Zhan W."/>
            <person name="Jiang J.F."/>
            <person name="Wang Q."/>
            <person name="Zhang B."/>
            <person name="Ji P."/>
            <person name="Bell-Sakyi L."/>
            <person name="Cui X.M."/>
            <person name="Yuan T.T."/>
            <person name="Jiang B.G."/>
            <person name="Yang W.F."/>
            <person name="Lam T.T."/>
            <person name="Chang Q.C."/>
            <person name="Ding S.J."/>
            <person name="Wang X.J."/>
            <person name="Zhu J.G."/>
            <person name="Ruan X.D."/>
            <person name="Zhao L."/>
            <person name="Wei J.T."/>
            <person name="Ye R.Z."/>
            <person name="Que T.C."/>
            <person name="Du C.H."/>
            <person name="Zhou Y.H."/>
            <person name="Cheng J.X."/>
            <person name="Dai P.F."/>
            <person name="Guo W.B."/>
            <person name="Han X.H."/>
            <person name="Huang E.J."/>
            <person name="Li L.F."/>
            <person name="Wei W."/>
            <person name="Gao Y.C."/>
            <person name="Liu J.Z."/>
            <person name="Shao H.Z."/>
            <person name="Wang X."/>
            <person name="Wang C.C."/>
            <person name="Yang T.C."/>
            <person name="Huo Q.B."/>
            <person name="Li W."/>
            <person name="Chen H.Y."/>
            <person name="Chen S.E."/>
            <person name="Zhou L.G."/>
            <person name="Ni X.B."/>
            <person name="Tian J.H."/>
            <person name="Sheng Y."/>
            <person name="Liu T."/>
            <person name="Pan Y.S."/>
            <person name="Xia L.Y."/>
            <person name="Li J."/>
            <person name="Zhao F."/>
            <person name="Cao W.C."/>
        </authorList>
    </citation>
    <scope>NUCLEOTIDE SEQUENCE [LARGE SCALE GENOMIC DNA]</scope>
    <source>
        <strain evidence="2">HaeL-2018</strain>
    </source>
</reference>
<dbReference type="OMA" id="YPRTTVC"/>
<keyword evidence="1" id="KW-0812">Transmembrane</keyword>
<dbReference type="VEuPathDB" id="VectorBase:HLOH_041134"/>
<accession>A0A9J6FC00</accession>
<dbReference type="EMBL" id="JABSTR010000001">
    <property type="protein sequence ID" value="KAH9360295.1"/>
    <property type="molecule type" value="Genomic_DNA"/>
</dbReference>
<evidence type="ECO:0000313" key="3">
    <source>
        <dbReference type="Proteomes" id="UP000821853"/>
    </source>
</evidence>
<protein>
    <submittedName>
        <fullName evidence="2">Uncharacterized protein</fullName>
    </submittedName>
</protein>